<evidence type="ECO:0000256" key="3">
    <source>
        <dbReference type="ARBA" id="ARBA00023054"/>
    </source>
</evidence>
<feature type="region of interest" description="Disordered" evidence="8">
    <location>
        <begin position="257"/>
        <end position="307"/>
    </location>
</feature>
<feature type="compositionally biased region" description="Basic and acidic residues" evidence="8">
    <location>
        <begin position="262"/>
        <end position="307"/>
    </location>
</feature>
<keyword evidence="4" id="KW-0969">Cilium</keyword>
<organism evidence="10">
    <name type="scientific">Prymnesium polylepis</name>
    <dbReference type="NCBI Taxonomy" id="72548"/>
    <lineage>
        <taxon>Eukaryota</taxon>
        <taxon>Haptista</taxon>
        <taxon>Haptophyta</taxon>
        <taxon>Prymnesiophyceae</taxon>
        <taxon>Prymnesiales</taxon>
        <taxon>Prymnesiaceae</taxon>
        <taxon>Prymnesium</taxon>
    </lineage>
</organism>
<evidence type="ECO:0000256" key="6">
    <source>
        <dbReference type="ARBA" id="ARBA00034116"/>
    </source>
</evidence>
<dbReference type="InterPro" id="IPR043597">
    <property type="entry name" value="TPH_dom"/>
</dbReference>
<dbReference type="GO" id="GO:0031514">
    <property type="term" value="C:motile cilium"/>
    <property type="evidence" value="ECO:0007669"/>
    <property type="project" value="UniProtKB-SubCell"/>
</dbReference>
<evidence type="ECO:0000256" key="7">
    <source>
        <dbReference type="ARBA" id="ARBA00034142"/>
    </source>
</evidence>
<evidence type="ECO:0000259" key="9">
    <source>
        <dbReference type="Pfam" id="PF13868"/>
    </source>
</evidence>
<reference evidence="10" key="1">
    <citation type="submission" date="2021-01" db="EMBL/GenBank/DDBJ databases">
        <authorList>
            <person name="Corre E."/>
            <person name="Pelletier E."/>
            <person name="Niang G."/>
            <person name="Scheremetjew M."/>
            <person name="Finn R."/>
            <person name="Kale V."/>
            <person name="Holt S."/>
            <person name="Cochrane G."/>
            <person name="Meng A."/>
            <person name="Brown T."/>
            <person name="Cohen L."/>
        </authorList>
    </citation>
    <scope>NUCLEOTIDE SEQUENCE</scope>
    <source>
        <strain evidence="10">UIO037</strain>
    </source>
</reference>
<evidence type="ECO:0000256" key="4">
    <source>
        <dbReference type="ARBA" id="ARBA00023069"/>
    </source>
</evidence>
<gene>
    <name evidence="10" type="ORF">CPOL0286_LOCUS12083</name>
</gene>
<proteinExistence type="inferred from homology"/>
<keyword evidence="5" id="KW-0966">Cell projection</keyword>
<accession>A0A7S4IPK5</accession>
<evidence type="ECO:0000256" key="8">
    <source>
        <dbReference type="SAM" id="MobiDB-lite"/>
    </source>
</evidence>
<comment type="similarity">
    <text evidence="6">Belongs to the CFAP45 family.</text>
</comment>
<evidence type="ECO:0000256" key="5">
    <source>
        <dbReference type="ARBA" id="ARBA00023273"/>
    </source>
</evidence>
<dbReference type="InterPro" id="IPR033253">
    <property type="entry name" value="CFAP45"/>
</dbReference>
<keyword evidence="3" id="KW-0175">Coiled coil</keyword>
<evidence type="ECO:0000313" key="10">
    <source>
        <dbReference type="EMBL" id="CAE2235820.1"/>
    </source>
</evidence>
<keyword evidence="2" id="KW-0282">Flagellum</keyword>
<dbReference type="AlphaFoldDB" id="A0A7S4IPK5"/>
<feature type="domain" description="Trichohyalin-plectin-homology" evidence="9">
    <location>
        <begin position="123"/>
        <end position="469"/>
    </location>
</feature>
<evidence type="ECO:0000256" key="2">
    <source>
        <dbReference type="ARBA" id="ARBA00022846"/>
    </source>
</evidence>
<dbReference type="EMBL" id="HBKO01026418">
    <property type="protein sequence ID" value="CAE2235820.1"/>
    <property type="molecule type" value="Transcribed_RNA"/>
</dbReference>
<protein>
    <recommendedName>
        <fullName evidence="7">Cilia- and flagella-associated protein 45</fullName>
    </recommendedName>
</protein>
<comment type="subcellular location">
    <subcellularLocation>
        <location evidence="1">Cell projection</location>
        <location evidence="1">Cilium</location>
        <location evidence="1">Flagellum</location>
    </subcellularLocation>
</comment>
<dbReference type="PANTHER" id="PTHR15504">
    <property type="entry name" value="NASOPHARYNGEAL EPITHELIUM SPECIFIC PROTEIN 1"/>
    <property type="match status" value="1"/>
</dbReference>
<dbReference type="PANTHER" id="PTHR15504:SF0">
    <property type="entry name" value="CILIA- AND FLAGELLA-ASSOCIATED PROTEIN 45"/>
    <property type="match status" value="1"/>
</dbReference>
<name>A0A7S4IPK5_9EUKA</name>
<evidence type="ECO:0000256" key="1">
    <source>
        <dbReference type="ARBA" id="ARBA00004230"/>
    </source>
</evidence>
<sequence>MPSYKPSSVDASLFGGGAKSGSVNVVSKTAMDTINSLIGESSTISALELKRMRETASGEEGKLAAAAAATAAKHGQMQKAQERKQKMLELEAERKLAVPPSEVEQQKMREKAALLSSAERQMAEELDDVKKMNQMMLYSKVVTIRDSQLNEKKVIQKEKLEEERRLDTVMEVERLKALKMYEERETRRKEDQRVGAQVIINQMKERERERVRQLELQDQEREAMLKQHEDLKNEELHQQMIKKDAGKKLLEEVAMSNADQIMLKKREKDKEKDEDRRIASYLRDRELREQDLQQEKERVKTEKERETARLRAMQEKMKDKQAELDALRAKRAAEEAERQWRKSQQVEAERAGAIQASLDNARAAQKMEKERRLIEQAQQEKEEFDRILRVQREAEELEHQAKFKKAVAATSHMEELQAQILMNAEVRKKNRMDFLEEGVGQRAKMESDRLKLEAIKSEKLGTLQRIGVPDKYTVDLASKKFS</sequence>
<dbReference type="Pfam" id="PF13868">
    <property type="entry name" value="TPH"/>
    <property type="match status" value="1"/>
</dbReference>